<feature type="compositionally biased region" description="Polar residues" evidence="1">
    <location>
        <begin position="766"/>
        <end position="779"/>
    </location>
</feature>
<feature type="compositionally biased region" description="Low complexity" evidence="1">
    <location>
        <begin position="962"/>
        <end position="974"/>
    </location>
</feature>
<comment type="caution">
    <text evidence="3">The sequence shown here is derived from an EMBL/GenBank/DDBJ whole genome shotgun (WGS) entry which is preliminary data.</text>
</comment>
<keyword evidence="2" id="KW-1133">Transmembrane helix</keyword>
<evidence type="ECO:0000313" key="3">
    <source>
        <dbReference type="EMBL" id="KAG0257117.1"/>
    </source>
</evidence>
<feature type="transmembrane region" description="Helical" evidence="2">
    <location>
        <begin position="353"/>
        <end position="379"/>
    </location>
</feature>
<feature type="compositionally biased region" description="Basic and acidic residues" evidence="1">
    <location>
        <begin position="784"/>
        <end position="799"/>
    </location>
</feature>
<feature type="transmembrane region" description="Helical" evidence="2">
    <location>
        <begin position="244"/>
        <end position="267"/>
    </location>
</feature>
<protein>
    <submittedName>
        <fullName evidence="3">Uncharacterized protein</fullName>
    </submittedName>
</protein>
<feature type="compositionally biased region" description="Low complexity" evidence="1">
    <location>
        <begin position="1220"/>
        <end position="1232"/>
    </location>
</feature>
<feature type="compositionally biased region" description="Polar residues" evidence="1">
    <location>
        <begin position="990"/>
        <end position="999"/>
    </location>
</feature>
<feature type="region of interest" description="Disordered" evidence="1">
    <location>
        <begin position="1018"/>
        <end position="1037"/>
    </location>
</feature>
<feature type="transmembrane region" description="Helical" evidence="2">
    <location>
        <begin position="424"/>
        <end position="443"/>
    </location>
</feature>
<feature type="region of interest" description="Disordered" evidence="1">
    <location>
        <begin position="766"/>
        <end position="816"/>
    </location>
</feature>
<evidence type="ECO:0000313" key="4">
    <source>
        <dbReference type="Proteomes" id="UP000726737"/>
    </source>
</evidence>
<feature type="region of interest" description="Disordered" evidence="1">
    <location>
        <begin position="933"/>
        <end position="1004"/>
    </location>
</feature>
<keyword evidence="4" id="KW-1185">Reference proteome</keyword>
<keyword evidence="2" id="KW-0812">Transmembrane</keyword>
<keyword evidence="2" id="KW-0472">Membrane</keyword>
<feature type="compositionally biased region" description="Basic residues" evidence="1">
    <location>
        <begin position="1025"/>
        <end position="1035"/>
    </location>
</feature>
<reference evidence="3" key="1">
    <citation type="journal article" date="2020" name="Fungal Divers.">
        <title>Resolving the Mortierellaceae phylogeny through synthesis of multi-gene phylogenetics and phylogenomics.</title>
        <authorList>
            <person name="Vandepol N."/>
            <person name="Liber J."/>
            <person name="Desiro A."/>
            <person name="Na H."/>
            <person name="Kennedy M."/>
            <person name="Barry K."/>
            <person name="Grigoriev I.V."/>
            <person name="Miller A.N."/>
            <person name="O'Donnell K."/>
            <person name="Stajich J.E."/>
            <person name="Bonito G."/>
        </authorList>
    </citation>
    <scope>NUCLEOTIDE SEQUENCE</scope>
    <source>
        <strain evidence="3">KOD948</strain>
    </source>
</reference>
<proteinExistence type="predicted"/>
<sequence length="1247" mass="137569">MIFMETTTRGVPNRVQYVAPAQICIIVAHLSDILWLGTSLALMQWSWYLYRCLSRKLGIVNPRLMDVIAANNPTAPRSQDNAVESQFTAGFSFERSFRSFADLWFSMPVFIVTPFALLGLMIQTGFRQCFCFCRTTDDAPDVEGQGDDLVSWISRANAIQEQSPTSSAISDTGVGSSASAAGFSIVSEHRPASSLAAKLRVSRVDLIENQEESYSYDITGRRIRYRKDSWVHKFKQRVAGHKKILEDVFVCIGLPTIVFIALLSVSAQGRSYEVYPKRGGCRVSRTSGHDDWISILVLEALITGVALSGLLFAVLATLRFRKQNGSFSFKIKNLTPSPEVLRLYKSTRVVKHFLLMCLCLNIVLCLARITHLGLFGFIFKTIHPPSPPANGVSSPNWETSLDSNRTLPIPLFGLAYQDHDICDIAVLVLLVIISFLFLLWSRLQVWVKSIKSRCFARQREELDDDDGVNPFPFPFNSNVTAEQRDALAHKNQVNARKSSFERGITFSAVERKGGAKGLKSVAFDDEEEITIRRRDIEEGLAPSLSIGEATDTDRRGSNSKCKHIQLQAIKSSSVSNLSIGAIATPVTAATLIVGRDRYSSAWLPSPPVHGHYPPKTPQSGKMMGQYLQLSRQTPAAQTNVGMSPLSAASMPITGYPAGLFPNSRIAVADYIRQANEKTLAADNKDPANYSKSSNQIVQPTSPEGPETFKAETTSPTNSGFSSHSRQTRSGTPRSESVASSQHSGKYMGPHGSSCPGYESLCASSSHNWKGHSYSGSKSKTSPRKHIETSKREFDDESNRVQDGYPSDRKQKKVGTSTLYIQYDPDRDHRDLAGSSESAIDYNQVLRKLVKKKQNSTSPKDKNTVVHPGSRTRHGDTYDSDIDIEEDDSAFEIETMGTISLEGLVYGDPSVESIHQHEIIVHHALKPSDLLPVPVKSSSHRGGATHQHSARRHRRPSMIRYATSSSTSKNTRSSRGYQPSSPCFHLAPKNEYQTQSQSSLHADGDEGVSVCPLMASDKSKAVPVRKASRSTRKHVHRREEQRIYIPKEHRRGPRPSRLKGTITVDMSLVTDYGPARPDSPLLCPRSPFLPNRFSPRVVDASLMIQNGDSTHVDRDKEVVAKIYSPSLDRMIALPKGSRPPSKDLSSTLNQLAAATRMDQDPGITIRSSQLLVPSIPSDFTPESNQSVHVESRTSALFNSPISPPLSSLLILKNRSRNRAMDPIARAPIPSAPRAAPPTPPDSPMSRHG</sequence>
<feature type="region of interest" description="Disordered" evidence="1">
    <location>
        <begin position="1219"/>
        <end position="1247"/>
    </location>
</feature>
<name>A0A9P6PZ85_9FUNG</name>
<gene>
    <name evidence="3" type="ORF">BG011_004167</name>
</gene>
<evidence type="ECO:0000256" key="1">
    <source>
        <dbReference type="SAM" id="MobiDB-lite"/>
    </source>
</evidence>
<evidence type="ECO:0000256" key="2">
    <source>
        <dbReference type="SAM" id="Phobius"/>
    </source>
</evidence>
<dbReference type="Proteomes" id="UP000726737">
    <property type="component" value="Unassembled WGS sequence"/>
</dbReference>
<feature type="transmembrane region" description="Helical" evidence="2">
    <location>
        <begin position="21"/>
        <end position="47"/>
    </location>
</feature>
<feature type="transmembrane region" description="Helical" evidence="2">
    <location>
        <begin position="103"/>
        <end position="122"/>
    </location>
</feature>
<feature type="compositionally biased region" description="Polar residues" evidence="1">
    <location>
        <begin position="689"/>
        <end position="701"/>
    </location>
</feature>
<feature type="region of interest" description="Disordered" evidence="1">
    <location>
        <begin position="681"/>
        <end position="753"/>
    </location>
</feature>
<dbReference type="AlphaFoldDB" id="A0A9P6PZ85"/>
<accession>A0A9P6PZ85</accession>
<feature type="compositionally biased region" description="Polar residues" evidence="1">
    <location>
        <begin position="710"/>
        <end position="743"/>
    </location>
</feature>
<feature type="region of interest" description="Disordered" evidence="1">
    <location>
        <begin position="851"/>
        <end position="880"/>
    </location>
</feature>
<organism evidence="3 4">
    <name type="scientific">Mortierella polycephala</name>
    <dbReference type="NCBI Taxonomy" id="41804"/>
    <lineage>
        <taxon>Eukaryota</taxon>
        <taxon>Fungi</taxon>
        <taxon>Fungi incertae sedis</taxon>
        <taxon>Mucoromycota</taxon>
        <taxon>Mortierellomycotina</taxon>
        <taxon>Mortierellomycetes</taxon>
        <taxon>Mortierellales</taxon>
        <taxon>Mortierellaceae</taxon>
        <taxon>Mortierella</taxon>
    </lineage>
</organism>
<dbReference type="OrthoDB" id="2413360at2759"/>
<feature type="compositionally biased region" description="Basic residues" evidence="1">
    <location>
        <begin position="947"/>
        <end position="956"/>
    </location>
</feature>
<dbReference type="EMBL" id="JAAAJA010000272">
    <property type="protein sequence ID" value="KAG0257117.1"/>
    <property type="molecule type" value="Genomic_DNA"/>
</dbReference>
<feature type="transmembrane region" description="Helical" evidence="2">
    <location>
        <begin position="292"/>
        <end position="318"/>
    </location>
</feature>